<evidence type="ECO:0008006" key="4">
    <source>
        <dbReference type="Google" id="ProtNLM"/>
    </source>
</evidence>
<proteinExistence type="predicted"/>
<feature type="transmembrane region" description="Helical" evidence="1">
    <location>
        <begin position="130"/>
        <end position="149"/>
    </location>
</feature>
<sequence>MNGSSRIHRNSVLLLWVLALAVFPVWVHFDAPGWDVAIYAKGMHDAAAGLDPYEQAMAVQRAYHAAHSLQAGVAPPYSYVYSPITLPLLRAIAHLPEWFSGSVYWLLYATGALVQIWVSMRFLKSRELRIFAYVAPVTFFFPGLLANGTIQSGNIAYILYALVFATAVYGWRRQNWWSFYCAVVLASCVKAPLLSLVVIAPLSARRQMLPAVATVAAGTLLFGIQPVLWPSLFRHYLQAVELQFSFNRDFGCSPAGLFSAIRFDHGLPYAPASYFVYLAYALPLLACMVYLSRRFLRGDFTLQDWAPLLLVGTILLNPRLLEYDVAPITLPLALLAWRWITNLDRFRVAAGVFAIVFFLVANGLSIYSWEIRKQIDGPLLVILFLAGAWTLLRTARTDTRETGDYRETPSMGELAEA</sequence>
<organism evidence="2 3">
    <name type="scientific">Terriglobus roseus</name>
    <dbReference type="NCBI Taxonomy" id="392734"/>
    <lineage>
        <taxon>Bacteria</taxon>
        <taxon>Pseudomonadati</taxon>
        <taxon>Acidobacteriota</taxon>
        <taxon>Terriglobia</taxon>
        <taxon>Terriglobales</taxon>
        <taxon>Acidobacteriaceae</taxon>
        <taxon>Terriglobus</taxon>
    </lineage>
</organism>
<dbReference type="EMBL" id="FNSD01000001">
    <property type="protein sequence ID" value="SEC57527.1"/>
    <property type="molecule type" value="Genomic_DNA"/>
</dbReference>
<dbReference type="OrthoDB" id="104329at2"/>
<gene>
    <name evidence="2" type="ORF">SAMN05443244_3799</name>
</gene>
<reference evidence="2 3" key="1">
    <citation type="submission" date="2016-10" db="EMBL/GenBank/DDBJ databases">
        <authorList>
            <person name="de Groot N.N."/>
        </authorList>
    </citation>
    <scope>NUCLEOTIDE SEQUENCE [LARGE SCALE GENOMIC DNA]</scope>
    <source>
        <strain evidence="2 3">AB35.6</strain>
    </source>
</reference>
<keyword evidence="1" id="KW-0472">Membrane</keyword>
<feature type="transmembrane region" description="Helical" evidence="1">
    <location>
        <begin position="272"/>
        <end position="291"/>
    </location>
</feature>
<feature type="transmembrane region" description="Helical" evidence="1">
    <location>
        <begin position="208"/>
        <end position="229"/>
    </location>
</feature>
<name>A0A1H4TM97_9BACT</name>
<feature type="transmembrane region" description="Helical" evidence="1">
    <location>
        <begin position="12"/>
        <end position="29"/>
    </location>
</feature>
<keyword evidence="1" id="KW-0812">Transmembrane</keyword>
<evidence type="ECO:0000313" key="3">
    <source>
        <dbReference type="Proteomes" id="UP000182409"/>
    </source>
</evidence>
<dbReference type="Proteomes" id="UP000182409">
    <property type="component" value="Unassembled WGS sequence"/>
</dbReference>
<protein>
    <recommendedName>
        <fullName evidence="4">DUF2029 domain-containing protein</fullName>
    </recommendedName>
</protein>
<feature type="transmembrane region" description="Helical" evidence="1">
    <location>
        <begin position="98"/>
        <end position="118"/>
    </location>
</feature>
<feature type="transmembrane region" description="Helical" evidence="1">
    <location>
        <begin position="179"/>
        <end position="202"/>
    </location>
</feature>
<dbReference type="AlphaFoldDB" id="A0A1H4TM97"/>
<keyword evidence="1" id="KW-1133">Transmembrane helix</keyword>
<dbReference type="RefSeq" id="WP_074655502.1">
    <property type="nucleotide sequence ID" value="NZ_FNSD01000001.1"/>
</dbReference>
<accession>A0A1H4TM97</accession>
<feature type="transmembrane region" description="Helical" evidence="1">
    <location>
        <begin position="348"/>
        <end position="369"/>
    </location>
</feature>
<evidence type="ECO:0000256" key="1">
    <source>
        <dbReference type="SAM" id="Phobius"/>
    </source>
</evidence>
<evidence type="ECO:0000313" key="2">
    <source>
        <dbReference type="EMBL" id="SEC57527.1"/>
    </source>
</evidence>
<feature type="transmembrane region" description="Helical" evidence="1">
    <location>
        <begin position="375"/>
        <end position="392"/>
    </location>
</feature>